<evidence type="ECO:0000256" key="1">
    <source>
        <dbReference type="ARBA" id="ARBA00005417"/>
    </source>
</evidence>
<dbReference type="KEGG" id="aram:KAR29_04455"/>
<name>A0A9Q7APK0_9BACT</name>
<dbReference type="InterPro" id="IPR003593">
    <property type="entry name" value="AAA+_ATPase"/>
</dbReference>
<evidence type="ECO:0000256" key="3">
    <source>
        <dbReference type="ARBA" id="ARBA00022741"/>
    </source>
</evidence>
<sequence>MLKVENLNVFYGGIHALKDVSIDVPRGKIVTLIGANGAGKSSTLRAIAGLVRKKGKIFHDGEDISGAVPEAITSAGLVLVPEGRKIFPHLTVYENLMLGAYIRNDRAGIAETLDWVYGLFPRLRERAWQKGGTLSGGEQQMLALGRALMSRPNVIMMDEPSLGLAPLLVKEVFEIIAAVNAQGVTLLLVEQNAFAALRVAHYAYVLEVGRIVLEGTGSALLADDRVREAYLGG</sequence>
<keyword evidence="8" id="KW-1185">Reference proteome</keyword>
<dbReference type="Gene3D" id="3.40.50.300">
    <property type="entry name" value="P-loop containing nucleotide triphosphate hydrolases"/>
    <property type="match status" value="1"/>
</dbReference>
<evidence type="ECO:0000256" key="4">
    <source>
        <dbReference type="ARBA" id="ARBA00022840"/>
    </source>
</evidence>
<dbReference type="InterPro" id="IPR003439">
    <property type="entry name" value="ABC_transporter-like_ATP-bd"/>
</dbReference>
<keyword evidence="5" id="KW-0029">Amino-acid transport</keyword>
<dbReference type="GO" id="GO:0016887">
    <property type="term" value="F:ATP hydrolysis activity"/>
    <property type="evidence" value="ECO:0007669"/>
    <property type="project" value="InterPro"/>
</dbReference>
<dbReference type="PIRSF" id="PIRSF039137">
    <property type="entry name" value="ABC_branched_ATPase"/>
    <property type="match status" value="1"/>
</dbReference>
<dbReference type="GO" id="GO:0005524">
    <property type="term" value="F:ATP binding"/>
    <property type="evidence" value="ECO:0007669"/>
    <property type="project" value="UniProtKB-KW"/>
</dbReference>
<organism evidence="7 8">
    <name type="scientific">Aminithiophilus ramosus</name>
    <dbReference type="NCBI Taxonomy" id="3029084"/>
    <lineage>
        <taxon>Bacteria</taxon>
        <taxon>Thermotogati</taxon>
        <taxon>Synergistota</taxon>
        <taxon>Synergistia</taxon>
        <taxon>Synergistales</taxon>
        <taxon>Aminithiophilaceae</taxon>
        <taxon>Aminithiophilus</taxon>
    </lineage>
</organism>
<dbReference type="InterPro" id="IPR052156">
    <property type="entry name" value="BCAA_Transport_ATP-bd_LivF"/>
</dbReference>
<dbReference type="AlphaFoldDB" id="A0A9Q7APK0"/>
<protein>
    <submittedName>
        <fullName evidence="7">ABC transporter ATP-binding protein</fullName>
    </submittedName>
</protein>
<evidence type="ECO:0000256" key="5">
    <source>
        <dbReference type="ARBA" id="ARBA00022970"/>
    </source>
</evidence>
<dbReference type="GO" id="GO:0015658">
    <property type="term" value="F:branched-chain amino acid transmembrane transporter activity"/>
    <property type="evidence" value="ECO:0007669"/>
    <property type="project" value="InterPro"/>
</dbReference>
<gene>
    <name evidence="7" type="ORF">KAR29_04455</name>
</gene>
<keyword evidence="3" id="KW-0547">Nucleotide-binding</keyword>
<dbReference type="EMBL" id="CP072943">
    <property type="protein sequence ID" value="QTX33157.1"/>
    <property type="molecule type" value="Genomic_DNA"/>
</dbReference>
<keyword evidence="2" id="KW-0813">Transport</keyword>
<dbReference type="CDD" id="cd03224">
    <property type="entry name" value="ABC_TM1139_LivF_branched"/>
    <property type="match status" value="1"/>
</dbReference>
<evidence type="ECO:0000313" key="7">
    <source>
        <dbReference type="EMBL" id="QTX33157.1"/>
    </source>
</evidence>
<dbReference type="InterPro" id="IPR030660">
    <property type="entry name" value="ABC_branched_ATPase_LivF/BraG"/>
</dbReference>
<dbReference type="PROSITE" id="PS00211">
    <property type="entry name" value="ABC_TRANSPORTER_1"/>
    <property type="match status" value="1"/>
</dbReference>
<evidence type="ECO:0000259" key="6">
    <source>
        <dbReference type="PROSITE" id="PS50893"/>
    </source>
</evidence>
<dbReference type="SMART" id="SM00382">
    <property type="entry name" value="AAA"/>
    <property type="match status" value="1"/>
</dbReference>
<dbReference type="Pfam" id="PF00005">
    <property type="entry name" value="ABC_tran"/>
    <property type="match status" value="1"/>
</dbReference>
<dbReference type="InterPro" id="IPR017871">
    <property type="entry name" value="ABC_transporter-like_CS"/>
</dbReference>
<dbReference type="PANTHER" id="PTHR43820:SF4">
    <property type="entry name" value="HIGH-AFFINITY BRANCHED-CHAIN AMINO ACID TRANSPORT ATP-BINDING PROTEIN LIVF"/>
    <property type="match status" value="1"/>
</dbReference>
<dbReference type="PROSITE" id="PS50893">
    <property type="entry name" value="ABC_TRANSPORTER_2"/>
    <property type="match status" value="1"/>
</dbReference>
<dbReference type="Proteomes" id="UP000671879">
    <property type="component" value="Chromosome"/>
</dbReference>
<evidence type="ECO:0000313" key="8">
    <source>
        <dbReference type="Proteomes" id="UP000671879"/>
    </source>
</evidence>
<keyword evidence="4 7" id="KW-0067">ATP-binding</keyword>
<dbReference type="RefSeq" id="WP_274374432.1">
    <property type="nucleotide sequence ID" value="NZ_CP072943.1"/>
</dbReference>
<dbReference type="PANTHER" id="PTHR43820">
    <property type="entry name" value="HIGH-AFFINITY BRANCHED-CHAIN AMINO ACID TRANSPORT ATP-BINDING PROTEIN LIVF"/>
    <property type="match status" value="1"/>
</dbReference>
<dbReference type="InterPro" id="IPR027417">
    <property type="entry name" value="P-loop_NTPase"/>
</dbReference>
<reference evidence="8" key="1">
    <citation type="submission" date="2021-04" db="EMBL/GenBank/DDBJ databases">
        <title>A novel Synergistetes isolate from a pyrite-forming mixed culture.</title>
        <authorList>
            <person name="Bunk B."/>
            <person name="Sproer C."/>
            <person name="Spring S."/>
            <person name="Pester M."/>
        </authorList>
    </citation>
    <scope>NUCLEOTIDE SEQUENCE [LARGE SCALE GENOMIC DNA]</scope>
    <source>
        <strain evidence="8">J.5.4.2-T.3.5.2</strain>
    </source>
</reference>
<dbReference type="GO" id="GO:0015807">
    <property type="term" value="P:L-amino acid transport"/>
    <property type="evidence" value="ECO:0007669"/>
    <property type="project" value="TreeGrafter"/>
</dbReference>
<evidence type="ECO:0000256" key="2">
    <source>
        <dbReference type="ARBA" id="ARBA00022448"/>
    </source>
</evidence>
<accession>A0A9Q7APK0</accession>
<proteinExistence type="inferred from homology"/>
<comment type="similarity">
    <text evidence="1">Belongs to the ABC transporter superfamily.</text>
</comment>
<feature type="domain" description="ABC transporter" evidence="6">
    <location>
        <begin position="2"/>
        <end position="233"/>
    </location>
</feature>
<dbReference type="SUPFAM" id="SSF52540">
    <property type="entry name" value="P-loop containing nucleoside triphosphate hydrolases"/>
    <property type="match status" value="1"/>
</dbReference>